<name>A0A1R0GQ21_9FUNG</name>
<dbReference type="EMBL" id="LSSL01005167">
    <property type="protein sequence ID" value="OLY78989.1"/>
    <property type="molecule type" value="Genomic_DNA"/>
</dbReference>
<dbReference type="AlphaFoldDB" id="A0A1R0GQ21"/>
<dbReference type="OrthoDB" id="25921at2759"/>
<evidence type="ECO:0000313" key="2">
    <source>
        <dbReference type="Proteomes" id="UP000187455"/>
    </source>
</evidence>
<evidence type="ECO:0000313" key="1">
    <source>
        <dbReference type="EMBL" id="OLY78989.1"/>
    </source>
</evidence>
<sequence>MSCSFSQDVSQKELEFKRRVWWVFYIVSRGEYIYYLGLPLIENLDISVNLPQDDFKWRYGGSKKIIDEEIAACY</sequence>
<accession>A0A1R0GQ21</accession>
<dbReference type="Proteomes" id="UP000187455">
    <property type="component" value="Unassembled WGS sequence"/>
</dbReference>
<proteinExistence type="predicted"/>
<evidence type="ECO:0008006" key="3">
    <source>
        <dbReference type="Google" id="ProtNLM"/>
    </source>
</evidence>
<reference evidence="1 2" key="1">
    <citation type="journal article" date="2016" name="Mol. Biol. Evol.">
        <title>Genome-Wide Survey of Gut Fungi (Harpellales) Reveals the First Horizontally Transferred Ubiquitin Gene from a Mosquito Host.</title>
        <authorList>
            <person name="Wang Y."/>
            <person name="White M.M."/>
            <person name="Kvist S."/>
            <person name="Moncalvo J.M."/>
        </authorList>
    </citation>
    <scope>NUCLEOTIDE SEQUENCE [LARGE SCALE GENOMIC DNA]</scope>
    <source>
        <strain evidence="1 2">ALG-7-W6</strain>
    </source>
</reference>
<keyword evidence="2" id="KW-1185">Reference proteome</keyword>
<protein>
    <recommendedName>
        <fullName evidence="3">Transcription factor domain-containing protein</fullName>
    </recommendedName>
</protein>
<comment type="caution">
    <text evidence="1">The sequence shown here is derived from an EMBL/GenBank/DDBJ whole genome shotgun (WGS) entry which is preliminary data.</text>
</comment>
<gene>
    <name evidence="1" type="ORF">AYI68_g6953</name>
</gene>
<organism evidence="1 2">
    <name type="scientific">Smittium mucronatum</name>
    <dbReference type="NCBI Taxonomy" id="133383"/>
    <lineage>
        <taxon>Eukaryota</taxon>
        <taxon>Fungi</taxon>
        <taxon>Fungi incertae sedis</taxon>
        <taxon>Zoopagomycota</taxon>
        <taxon>Kickxellomycotina</taxon>
        <taxon>Harpellomycetes</taxon>
        <taxon>Harpellales</taxon>
        <taxon>Legeriomycetaceae</taxon>
        <taxon>Smittium</taxon>
    </lineage>
</organism>